<dbReference type="InterPro" id="IPR051663">
    <property type="entry name" value="CLec_Tetranectin-domain"/>
</dbReference>
<evidence type="ECO:0000313" key="7">
    <source>
        <dbReference type="Proteomes" id="UP000515135"/>
    </source>
</evidence>
<dbReference type="Gene3D" id="3.10.100.10">
    <property type="entry name" value="Mannose-Binding Protein A, subunit A"/>
    <property type="match status" value="1"/>
</dbReference>
<evidence type="ECO:0000256" key="1">
    <source>
        <dbReference type="ARBA" id="ARBA00022734"/>
    </source>
</evidence>
<keyword evidence="2" id="KW-1015">Disulfide bond</keyword>
<dbReference type="SMART" id="SM00034">
    <property type="entry name" value="CLECT"/>
    <property type="match status" value="1"/>
</dbReference>
<proteinExistence type="predicted"/>
<feature type="transmembrane region" description="Helical" evidence="5">
    <location>
        <begin position="91"/>
        <end position="112"/>
    </location>
</feature>
<accession>A0A6P4XXP3</accession>
<dbReference type="InterPro" id="IPR018378">
    <property type="entry name" value="C-type_lectin_CS"/>
</dbReference>
<keyword evidence="3" id="KW-0175">Coiled coil</keyword>
<feature type="domain" description="C-type lectin" evidence="6">
    <location>
        <begin position="204"/>
        <end position="314"/>
    </location>
</feature>
<dbReference type="PROSITE" id="PS50041">
    <property type="entry name" value="C_TYPE_LECTIN_2"/>
    <property type="match status" value="1"/>
</dbReference>
<dbReference type="OrthoDB" id="418245at2759"/>
<dbReference type="Gene3D" id="1.20.1480.30">
    <property type="entry name" value="Designed four-helix bundle protein"/>
    <property type="match status" value="1"/>
</dbReference>
<evidence type="ECO:0000313" key="8">
    <source>
        <dbReference type="RefSeq" id="XP_019616883.1"/>
    </source>
</evidence>
<keyword evidence="5" id="KW-1133">Transmembrane helix</keyword>
<sequence length="338" mass="38040">MYEKAEPVRSPLSGQTSGLPPQPSRVHQTRIRHGNDASDKLREDQKVSSHTYEEAENVKHHVAYTSAERTYLDGTSGNRDLCSSNRSHRSCLAACIAVLLSLVAVGLAPLTFTNKEEIYQLSTTVDALKRIQYNMSTTVSTLKRRQDDMATTVDVLKRHQDDMRQMSTSLEALKRDLDKERSRTAALDQHLHDIISCPKGYTMWRDVCYKAFNTRKNFSEAAVSCRADGGTLAMPRDAETNVFLVSLYRAVREDSSFWFGLHDQRQEGRFEWVDGSALGTYNSWGPSQPNDDGGDGDCVLYSPHEEGMWFDAPCTYLYVSFICQAAPGIHTSYNRTIS</sequence>
<organism evidence="7 8">
    <name type="scientific">Branchiostoma belcheri</name>
    <name type="common">Amphioxus</name>
    <dbReference type="NCBI Taxonomy" id="7741"/>
    <lineage>
        <taxon>Eukaryota</taxon>
        <taxon>Metazoa</taxon>
        <taxon>Chordata</taxon>
        <taxon>Cephalochordata</taxon>
        <taxon>Leptocardii</taxon>
        <taxon>Amphioxiformes</taxon>
        <taxon>Branchiostomatidae</taxon>
        <taxon>Branchiostoma</taxon>
    </lineage>
</organism>
<dbReference type="PROSITE" id="PS00615">
    <property type="entry name" value="C_TYPE_LECTIN_1"/>
    <property type="match status" value="1"/>
</dbReference>
<feature type="coiled-coil region" evidence="3">
    <location>
        <begin position="156"/>
        <end position="190"/>
    </location>
</feature>
<evidence type="ECO:0000256" key="3">
    <source>
        <dbReference type="SAM" id="Coils"/>
    </source>
</evidence>
<keyword evidence="7" id="KW-1185">Reference proteome</keyword>
<dbReference type="AlphaFoldDB" id="A0A6P4XXP3"/>
<gene>
    <name evidence="8" type="primary">LOC109464376</name>
</gene>
<dbReference type="KEGG" id="bbel:109464376"/>
<evidence type="ECO:0000256" key="5">
    <source>
        <dbReference type="SAM" id="Phobius"/>
    </source>
</evidence>
<dbReference type="InterPro" id="IPR016187">
    <property type="entry name" value="CTDL_fold"/>
</dbReference>
<reference evidence="8" key="1">
    <citation type="submission" date="2025-08" db="UniProtKB">
        <authorList>
            <consortium name="RefSeq"/>
        </authorList>
    </citation>
    <scope>IDENTIFICATION</scope>
    <source>
        <tissue evidence="8">Gonad</tissue>
    </source>
</reference>
<dbReference type="SUPFAM" id="SSF56436">
    <property type="entry name" value="C-type lectin-like"/>
    <property type="match status" value="1"/>
</dbReference>
<keyword evidence="5" id="KW-0812">Transmembrane</keyword>
<dbReference type="Pfam" id="PF00059">
    <property type="entry name" value="Lectin_C"/>
    <property type="match status" value="1"/>
</dbReference>
<evidence type="ECO:0000256" key="4">
    <source>
        <dbReference type="SAM" id="MobiDB-lite"/>
    </source>
</evidence>
<keyword evidence="1" id="KW-0430">Lectin</keyword>
<feature type="compositionally biased region" description="Basic and acidic residues" evidence="4">
    <location>
        <begin position="33"/>
        <end position="44"/>
    </location>
</feature>
<dbReference type="CDD" id="cd00037">
    <property type="entry name" value="CLECT"/>
    <property type="match status" value="1"/>
</dbReference>
<dbReference type="RefSeq" id="XP_019616883.1">
    <property type="nucleotide sequence ID" value="XM_019761324.1"/>
</dbReference>
<dbReference type="Proteomes" id="UP000515135">
    <property type="component" value="Unplaced"/>
</dbReference>
<dbReference type="PANTHER" id="PTHR22799">
    <property type="entry name" value="TETRANECTIN-RELATED"/>
    <property type="match status" value="1"/>
</dbReference>
<dbReference type="InterPro" id="IPR001304">
    <property type="entry name" value="C-type_lectin-like"/>
</dbReference>
<name>A0A6P4XXP3_BRABE</name>
<keyword evidence="5" id="KW-0472">Membrane</keyword>
<protein>
    <submittedName>
        <fullName evidence="8">C-type lectin domain family 3 member A homolog</fullName>
    </submittedName>
</protein>
<dbReference type="GeneID" id="109464376"/>
<evidence type="ECO:0000256" key="2">
    <source>
        <dbReference type="ARBA" id="ARBA00023157"/>
    </source>
</evidence>
<feature type="region of interest" description="Disordered" evidence="4">
    <location>
        <begin position="1"/>
        <end position="44"/>
    </location>
</feature>
<dbReference type="GO" id="GO:0030246">
    <property type="term" value="F:carbohydrate binding"/>
    <property type="evidence" value="ECO:0007669"/>
    <property type="project" value="UniProtKB-KW"/>
</dbReference>
<dbReference type="PANTHER" id="PTHR22799:SF6">
    <property type="entry name" value="C-TYPE LECTIN DOMAIN FAMILY 4 MEMBER M-LIKE"/>
    <property type="match status" value="1"/>
</dbReference>
<evidence type="ECO:0000259" key="6">
    <source>
        <dbReference type="PROSITE" id="PS50041"/>
    </source>
</evidence>
<dbReference type="FunFam" id="3.10.100.10:FF:000103">
    <property type="entry name" value="Uncharacterized protein"/>
    <property type="match status" value="1"/>
</dbReference>
<dbReference type="InterPro" id="IPR016186">
    <property type="entry name" value="C-type_lectin-like/link_sf"/>
</dbReference>